<protein>
    <submittedName>
        <fullName evidence="1">Uncharacterized protein</fullName>
    </submittedName>
</protein>
<evidence type="ECO:0000313" key="2">
    <source>
        <dbReference type="Proteomes" id="UP000317926"/>
    </source>
</evidence>
<evidence type="ECO:0000313" key="1">
    <source>
        <dbReference type="EMBL" id="TPG94204.1"/>
    </source>
</evidence>
<organism evidence="1 2">
    <name type="scientific">Haemophilus haemolyticus</name>
    <dbReference type="NCBI Taxonomy" id="726"/>
    <lineage>
        <taxon>Bacteria</taxon>
        <taxon>Pseudomonadati</taxon>
        <taxon>Pseudomonadota</taxon>
        <taxon>Gammaproteobacteria</taxon>
        <taxon>Pasteurellales</taxon>
        <taxon>Pasteurellaceae</taxon>
        <taxon>Haemophilus</taxon>
    </lineage>
</organism>
<name>A0A502J840_HAEHA</name>
<reference evidence="1 2" key="1">
    <citation type="submission" date="2019-01" db="EMBL/GenBank/DDBJ databases">
        <title>Comparative genomic analysis identifies haemin-independent Haemophilus haemolyticus: a formal re-classification of Haemophilus intermedius.</title>
        <authorList>
            <person name="Harris T.M."/>
            <person name="Price E.P."/>
            <person name="Sarovich D.S."/>
            <person name="Norskov-Lauritsen N."/>
            <person name="Beissbarth J."/>
            <person name="Chang A.B."/>
            <person name="Smith-Vaughan H.C."/>
        </authorList>
    </citation>
    <scope>NUCLEOTIDE SEQUENCE [LARGE SCALE GENOMIC DNA]</scope>
    <source>
        <strain evidence="1 2">PN24</strain>
    </source>
</reference>
<accession>A0A502J840</accession>
<dbReference type="RefSeq" id="WP_140520613.1">
    <property type="nucleotide sequence ID" value="NZ_JACBKC010000067.1"/>
</dbReference>
<dbReference type="AlphaFoldDB" id="A0A502J840"/>
<sequence length="111" mass="12265">MRKTLHIALMEHLKKHECDREKLTALYTEFKDAEESTAEALSLYADLVFTYGVDEDGYNSKVTAPAVIGIGLTLRSLANDLSLAQYGRDFSGQALDLLTQEESEHKGANNG</sequence>
<comment type="caution">
    <text evidence="1">The sequence shown here is derived from an EMBL/GenBank/DDBJ whole genome shotgun (WGS) entry which is preliminary data.</text>
</comment>
<dbReference type="EMBL" id="SDPK01000067">
    <property type="protein sequence ID" value="TPG94204.1"/>
    <property type="molecule type" value="Genomic_DNA"/>
</dbReference>
<proteinExistence type="predicted"/>
<dbReference type="Proteomes" id="UP000317926">
    <property type="component" value="Unassembled WGS sequence"/>
</dbReference>
<gene>
    <name evidence="1" type="ORF">EUX55_09570</name>
</gene>